<dbReference type="GO" id="GO:0006355">
    <property type="term" value="P:regulation of DNA-templated transcription"/>
    <property type="evidence" value="ECO:0007669"/>
    <property type="project" value="InterPro"/>
</dbReference>
<name>A0A811ZK90_NYCPR</name>
<organism evidence="2 3">
    <name type="scientific">Nyctereutes procyonoides</name>
    <name type="common">Raccoon dog</name>
    <name type="synonym">Canis procyonoides</name>
    <dbReference type="NCBI Taxonomy" id="34880"/>
    <lineage>
        <taxon>Eukaryota</taxon>
        <taxon>Metazoa</taxon>
        <taxon>Chordata</taxon>
        <taxon>Craniata</taxon>
        <taxon>Vertebrata</taxon>
        <taxon>Euteleostomi</taxon>
        <taxon>Mammalia</taxon>
        <taxon>Eutheria</taxon>
        <taxon>Laurasiatheria</taxon>
        <taxon>Carnivora</taxon>
        <taxon>Caniformia</taxon>
        <taxon>Canidae</taxon>
        <taxon>Nyctereutes</taxon>
    </lineage>
</organism>
<dbReference type="Gene3D" id="6.10.140.140">
    <property type="match status" value="1"/>
</dbReference>
<evidence type="ECO:0000259" key="1">
    <source>
        <dbReference type="PROSITE" id="PS50805"/>
    </source>
</evidence>
<protein>
    <submittedName>
        <fullName evidence="2">(raccoon dog) hypothetical protein</fullName>
    </submittedName>
</protein>
<dbReference type="InterPro" id="IPR036051">
    <property type="entry name" value="KRAB_dom_sf"/>
</dbReference>
<dbReference type="Pfam" id="PF01352">
    <property type="entry name" value="KRAB"/>
    <property type="match status" value="1"/>
</dbReference>
<dbReference type="SMART" id="SM00349">
    <property type="entry name" value="KRAB"/>
    <property type="match status" value="1"/>
</dbReference>
<dbReference type="SUPFAM" id="SSF109640">
    <property type="entry name" value="KRAB domain (Kruppel-associated box)"/>
    <property type="match status" value="1"/>
</dbReference>
<feature type="domain" description="KRAB" evidence="1">
    <location>
        <begin position="11"/>
        <end position="82"/>
    </location>
</feature>
<gene>
    <name evidence="2" type="ORF">NYPRO_LOCUS21920</name>
</gene>
<dbReference type="EMBL" id="CAJHUB010000769">
    <property type="protein sequence ID" value="CAD7689125.1"/>
    <property type="molecule type" value="Genomic_DNA"/>
</dbReference>
<comment type="caution">
    <text evidence="2">The sequence shown here is derived from an EMBL/GenBank/DDBJ whole genome shotgun (WGS) entry which is preliminary data.</text>
</comment>
<dbReference type="PROSITE" id="PS50805">
    <property type="entry name" value="KRAB"/>
    <property type="match status" value="1"/>
</dbReference>
<dbReference type="InterPro" id="IPR001909">
    <property type="entry name" value="KRAB"/>
</dbReference>
<accession>A0A811ZK90</accession>
<evidence type="ECO:0000313" key="3">
    <source>
        <dbReference type="Proteomes" id="UP000645828"/>
    </source>
</evidence>
<dbReference type="Proteomes" id="UP000645828">
    <property type="component" value="Unassembled WGS sequence"/>
</dbReference>
<reference evidence="2" key="1">
    <citation type="submission" date="2020-12" db="EMBL/GenBank/DDBJ databases">
        <authorList>
            <consortium name="Molecular Ecology Group"/>
        </authorList>
    </citation>
    <scope>NUCLEOTIDE SEQUENCE</scope>
    <source>
        <strain evidence="2">TBG_1078</strain>
    </source>
</reference>
<keyword evidence="3" id="KW-1185">Reference proteome</keyword>
<dbReference type="PANTHER" id="PTHR23232:SF162">
    <property type="entry name" value="ZINC FINGER PROTEIN 662"/>
    <property type="match status" value="1"/>
</dbReference>
<dbReference type="CDD" id="cd07765">
    <property type="entry name" value="KRAB_A-box"/>
    <property type="match status" value="1"/>
</dbReference>
<evidence type="ECO:0000313" key="2">
    <source>
        <dbReference type="EMBL" id="CAD7689125.1"/>
    </source>
</evidence>
<sequence>MLLTVWPQKSVTFEDVAVYFTQTEWDGLSPAQRALYRDVMLENYGNVASLGFSLLKPAVISQLEGAGELESPSPLAAGTEIDPQGLWTGRNSLKKKKGIYLALSILQRRKLRHRLATCQSSWCLEVAGLGFKSGQFDRRVGLLTAGLVASR</sequence>
<dbReference type="InterPro" id="IPR050169">
    <property type="entry name" value="Krueppel_C2H2_ZnF"/>
</dbReference>
<proteinExistence type="predicted"/>
<dbReference type="AlphaFoldDB" id="A0A811ZK90"/>
<dbReference type="PANTHER" id="PTHR23232">
    <property type="entry name" value="KRAB DOMAIN C2H2 ZINC FINGER"/>
    <property type="match status" value="1"/>
</dbReference>